<proteinExistence type="predicted"/>
<feature type="transmembrane region" description="Helical" evidence="1">
    <location>
        <begin position="95"/>
        <end position="116"/>
    </location>
</feature>
<organism evidence="3">
    <name type="scientific">Cyberlindnera fabianii</name>
    <name type="common">Yeast</name>
    <name type="synonym">Hansenula fabianii</name>
    <dbReference type="NCBI Taxonomy" id="36022"/>
    <lineage>
        <taxon>Eukaryota</taxon>
        <taxon>Fungi</taxon>
        <taxon>Dikarya</taxon>
        <taxon>Ascomycota</taxon>
        <taxon>Saccharomycotina</taxon>
        <taxon>Saccharomycetes</taxon>
        <taxon>Phaffomycetales</taxon>
        <taxon>Phaffomycetaceae</taxon>
        <taxon>Cyberlindnera</taxon>
    </lineage>
</organism>
<name>A0A061ALY6_CYBFA</name>
<gene>
    <name evidence="3" type="ORF">CYFA0S_02e03510g</name>
</gene>
<dbReference type="OrthoDB" id="3980810at2759"/>
<accession>A0A061ALY6</accession>
<keyword evidence="1" id="KW-0472">Membrane</keyword>
<feature type="transmembrane region" description="Helical" evidence="1">
    <location>
        <begin position="6"/>
        <end position="26"/>
    </location>
</feature>
<reference evidence="3" key="1">
    <citation type="journal article" date="2014" name="Genome Announc.">
        <title>Genome sequence of the yeast Cyberlindnera fabianii (Hansenula fabianii).</title>
        <authorList>
            <person name="Freel K.C."/>
            <person name="Sarilar V."/>
            <person name="Neuveglise C."/>
            <person name="Devillers H."/>
            <person name="Friedrich A."/>
            <person name="Schacherer J."/>
        </authorList>
    </citation>
    <scope>NUCLEOTIDE SEQUENCE</scope>
    <source>
        <strain evidence="3">YJS4271</strain>
    </source>
</reference>
<evidence type="ECO:0000313" key="3">
    <source>
        <dbReference type="EMBL" id="CDR38598.1"/>
    </source>
</evidence>
<dbReference type="InterPro" id="IPR013715">
    <property type="entry name" value="DUF1746"/>
</dbReference>
<keyword evidence="1" id="KW-0812">Transmembrane</keyword>
<evidence type="ECO:0000259" key="2">
    <source>
        <dbReference type="Pfam" id="PF08508"/>
    </source>
</evidence>
<dbReference type="AlphaFoldDB" id="A0A061ALY6"/>
<dbReference type="PhylomeDB" id="A0A061ALY6"/>
<dbReference type="VEuPathDB" id="FungiDB:BON22_0181"/>
<dbReference type="Pfam" id="PF08508">
    <property type="entry name" value="DUF1746"/>
    <property type="match status" value="1"/>
</dbReference>
<dbReference type="EMBL" id="LK052887">
    <property type="protein sequence ID" value="CDR38598.1"/>
    <property type="molecule type" value="Genomic_DNA"/>
</dbReference>
<keyword evidence="1" id="KW-1133">Transmembrane helix</keyword>
<sequence length="197" mass="22438">MLILYLYDCSLFILLLRIGAQSVTLIMQYSPNLRLLLPKNSGKRSTFQLILVVNAISALIHYASDIPIPENDGFIFGHNTLQAIGQKQFTQKRWIFAYDIVLIYLQLLVFTTQYSLKKDEQLGYSSTIDQEYDGLQGRTVALRLPFLSVLKLKFVGLETLKAEDERDREESGRLESQIDSLVDHGTQRYGSVGDDLI</sequence>
<protein>
    <submittedName>
        <fullName evidence="3">CYFA0S02e03510g1_1</fullName>
    </submittedName>
</protein>
<evidence type="ECO:0000256" key="1">
    <source>
        <dbReference type="SAM" id="Phobius"/>
    </source>
</evidence>
<feature type="domain" description="DUF1746" evidence="2">
    <location>
        <begin position="2"/>
        <end position="108"/>
    </location>
</feature>